<dbReference type="GeneID" id="70128016"/>
<sequence length="110" mass="11617">MTKTLPTSIVRLPNIVLQRQPTMGAGTMMGCAGSQQAQKDLITARCPPSNEIDSIWQSGEPTIHGQGTAVLELFKSPTDVTWAGDGCRSTFMLGATTMGLAGLQSLRAPI</sequence>
<name>A0A9P9A2N7_9PEZI</name>
<accession>A0A9P9A2N7</accession>
<evidence type="ECO:0000313" key="1">
    <source>
        <dbReference type="EMBL" id="KAH6659612.1"/>
    </source>
</evidence>
<dbReference type="PROSITE" id="PS51257">
    <property type="entry name" value="PROKAR_LIPOPROTEIN"/>
    <property type="match status" value="1"/>
</dbReference>
<evidence type="ECO:0000313" key="2">
    <source>
        <dbReference type="Proteomes" id="UP000758603"/>
    </source>
</evidence>
<dbReference type="Proteomes" id="UP000758603">
    <property type="component" value="Unassembled WGS sequence"/>
</dbReference>
<proteinExistence type="predicted"/>
<organism evidence="1 2">
    <name type="scientific">Truncatella angustata</name>
    <dbReference type="NCBI Taxonomy" id="152316"/>
    <lineage>
        <taxon>Eukaryota</taxon>
        <taxon>Fungi</taxon>
        <taxon>Dikarya</taxon>
        <taxon>Ascomycota</taxon>
        <taxon>Pezizomycotina</taxon>
        <taxon>Sordariomycetes</taxon>
        <taxon>Xylariomycetidae</taxon>
        <taxon>Amphisphaeriales</taxon>
        <taxon>Sporocadaceae</taxon>
        <taxon>Truncatella</taxon>
    </lineage>
</organism>
<comment type="caution">
    <text evidence="1">The sequence shown here is derived from an EMBL/GenBank/DDBJ whole genome shotgun (WGS) entry which is preliminary data.</text>
</comment>
<keyword evidence="2" id="KW-1185">Reference proteome</keyword>
<protein>
    <submittedName>
        <fullName evidence="1">Uncharacterized protein</fullName>
    </submittedName>
</protein>
<dbReference type="RefSeq" id="XP_045963743.1">
    <property type="nucleotide sequence ID" value="XM_046099124.1"/>
</dbReference>
<gene>
    <name evidence="1" type="ORF">BKA67DRAFT_529756</name>
</gene>
<reference evidence="1" key="1">
    <citation type="journal article" date="2021" name="Nat. Commun.">
        <title>Genetic determinants of endophytism in the Arabidopsis root mycobiome.</title>
        <authorList>
            <person name="Mesny F."/>
            <person name="Miyauchi S."/>
            <person name="Thiergart T."/>
            <person name="Pickel B."/>
            <person name="Atanasova L."/>
            <person name="Karlsson M."/>
            <person name="Huettel B."/>
            <person name="Barry K.W."/>
            <person name="Haridas S."/>
            <person name="Chen C."/>
            <person name="Bauer D."/>
            <person name="Andreopoulos W."/>
            <person name="Pangilinan J."/>
            <person name="LaButti K."/>
            <person name="Riley R."/>
            <person name="Lipzen A."/>
            <person name="Clum A."/>
            <person name="Drula E."/>
            <person name="Henrissat B."/>
            <person name="Kohler A."/>
            <person name="Grigoriev I.V."/>
            <person name="Martin F.M."/>
            <person name="Hacquard S."/>
        </authorList>
    </citation>
    <scope>NUCLEOTIDE SEQUENCE</scope>
    <source>
        <strain evidence="1">MPI-SDFR-AT-0073</strain>
    </source>
</reference>
<dbReference type="AlphaFoldDB" id="A0A9P9A2N7"/>
<dbReference type="EMBL" id="JAGPXC010000001">
    <property type="protein sequence ID" value="KAH6659612.1"/>
    <property type="molecule type" value="Genomic_DNA"/>
</dbReference>